<organism evidence="3 4">
    <name type="scientific">Velamenicoccus archaeovorus</name>
    <dbReference type="NCBI Taxonomy" id="1930593"/>
    <lineage>
        <taxon>Bacteria</taxon>
        <taxon>Pseudomonadati</taxon>
        <taxon>Candidatus Omnitrophota</taxon>
        <taxon>Candidatus Velamenicoccus</taxon>
    </lineage>
</organism>
<dbReference type="Proteomes" id="UP000287243">
    <property type="component" value="Chromosome"/>
</dbReference>
<evidence type="ECO:0000313" key="3">
    <source>
        <dbReference type="EMBL" id="QAT16934.1"/>
    </source>
</evidence>
<dbReference type="GO" id="GO:0006571">
    <property type="term" value="P:tyrosine biosynthetic process"/>
    <property type="evidence" value="ECO:0007669"/>
    <property type="project" value="InterPro"/>
</dbReference>
<dbReference type="RefSeq" id="WP_128699576.1">
    <property type="nucleotide sequence ID" value="NZ_CP019384.1"/>
</dbReference>
<dbReference type="EMBL" id="CP019384">
    <property type="protein sequence ID" value="QAT16934.1"/>
    <property type="molecule type" value="Genomic_DNA"/>
</dbReference>
<keyword evidence="1" id="KW-0560">Oxidoreductase</keyword>
<dbReference type="Pfam" id="PF02153">
    <property type="entry name" value="PDH_N"/>
    <property type="match status" value="1"/>
</dbReference>
<dbReference type="FunFam" id="3.40.50.720:FF:000208">
    <property type="entry name" value="Prephenate dehydrogenase"/>
    <property type="match status" value="1"/>
</dbReference>
<dbReference type="SUPFAM" id="SSF48179">
    <property type="entry name" value="6-phosphogluconate dehydrogenase C-terminal domain-like"/>
    <property type="match status" value="1"/>
</dbReference>
<dbReference type="PROSITE" id="PS51176">
    <property type="entry name" value="PDH_ADH"/>
    <property type="match status" value="1"/>
</dbReference>
<evidence type="ECO:0000313" key="4">
    <source>
        <dbReference type="Proteomes" id="UP000287243"/>
    </source>
</evidence>
<dbReference type="GO" id="GO:0008977">
    <property type="term" value="F:prephenate dehydrogenase (NAD+) activity"/>
    <property type="evidence" value="ECO:0007669"/>
    <property type="project" value="InterPro"/>
</dbReference>
<dbReference type="PANTHER" id="PTHR21363">
    <property type="entry name" value="PREPHENATE DEHYDROGENASE"/>
    <property type="match status" value="1"/>
</dbReference>
<proteinExistence type="predicted"/>
<dbReference type="OrthoDB" id="9802008at2"/>
<dbReference type="InterPro" id="IPR008927">
    <property type="entry name" value="6-PGluconate_DH-like_C_sf"/>
</dbReference>
<dbReference type="PANTHER" id="PTHR21363:SF0">
    <property type="entry name" value="PREPHENATE DEHYDROGENASE [NADP(+)]"/>
    <property type="match status" value="1"/>
</dbReference>
<dbReference type="Gene3D" id="1.10.3660.10">
    <property type="entry name" value="6-phosphogluconate dehydrogenase C-terminal like domain"/>
    <property type="match status" value="1"/>
</dbReference>
<feature type="domain" description="Prephenate/arogenate dehydrogenase" evidence="2">
    <location>
        <begin position="7"/>
        <end position="277"/>
    </location>
</feature>
<dbReference type="GO" id="GO:0004665">
    <property type="term" value="F:prephenate dehydrogenase (NADP+) activity"/>
    <property type="evidence" value="ECO:0007669"/>
    <property type="project" value="InterPro"/>
</dbReference>
<name>A0A410P4M7_VELA1</name>
<dbReference type="InterPro" id="IPR003099">
    <property type="entry name" value="Prephen_DH"/>
</dbReference>
<dbReference type="KEGG" id="vai:BU251_03905"/>
<dbReference type="InterPro" id="IPR046825">
    <property type="entry name" value="PDH_C"/>
</dbReference>
<protein>
    <recommendedName>
        <fullName evidence="2">Prephenate/arogenate dehydrogenase domain-containing protein</fullName>
    </recommendedName>
</protein>
<dbReference type="GO" id="GO:0070403">
    <property type="term" value="F:NAD+ binding"/>
    <property type="evidence" value="ECO:0007669"/>
    <property type="project" value="InterPro"/>
</dbReference>
<dbReference type="SUPFAM" id="SSF51735">
    <property type="entry name" value="NAD(P)-binding Rossmann-fold domains"/>
    <property type="match status" value="1"/>
</dbReference>
<evidence type="ECO:0000259" key="2">
    <source>
        <dbReference type="PROSITE" id="PS51176"/>
    </source>
</evidence>
<dbReference type="InterPro" id="IPR050812">
    <property type="entry name" value="Preph/Arog_dehydrog"/>
</dbReference>
<sequence>MRRPLFRKITIVGVGLLGGSIGMAVKRLNLSKEVCGYFRNHKKIAQAKRYGAIDTGTNRFAAAVEHSDLIILCSPVEDIKTKLGALKRLGMTKPLITDVGSTKAEIIRAAKGLNFVGSHPLAGSEQSGVSHSRPDLFKGSICIVIPDQAPRSSVRTVCRFWKTLGSRVVTLSALKHDTALAFTSHLPHAVAFTLAAVMPDHCERFAAGGLKDTTRIALSHPEVWSDILLSNRTNVLKSLDAFERSLKRLKSAVAAKNRKTLKKLLVCSRNKRRRILS</sequence>
<gene>
    <name evidence="3" type="ORF">BU251_03905</name>
</gene>
<dbReference type="InterPro" id="IPR046826">
    <property type="entry name" value="PDH_N"/>
</dbReference>
<keyword evidence="4" id="KW-1185">Reference proteome</keyword>
<evidence type="ECO:0000256" key="1">
    <source>
        <dbReference type="ARBA" id="ARBA00023002"/>
    </source>
</evidence>
<dbReference type="Pfam" id="PF20463">
    <property type="entry name" value="PDH_C"/>
    <property type="match status" value="1"/>
</dbReference>
<reference evidence="3 4" key="1">
    <citation type="submission" date="2017-01" db="EMBL/GenBank/DDBJ databases">
        <title>First insights into the biology of 'candidatus Vampirococcus archaeovorus'.</title>
        <authorList>
            <person name="Kizina J."/>
            <person name="Jordan S."/>
            <person name="Stueber K."/>
            <person name="Reinhardt R."/>
            <person name="Harder J."/>
        </authorList>
    </citation>
    <scope>NUCLEOTIDE SEQUENCE [LARGE SCALE GENOMIC DNA]</scope>
    <source>
        <strain evidence="3 4">LiM</strain>
    </source>
</reference>
<accession>A0A410P4M7</accession>
<dbReference type="InterPro" id="IPR036291">
    <property type="entry name" value="NAD(P)-bd_dom_sf"/>
</dbReference>
<dbReference type="Gene3D" id="3.40.50.720">
    <property type="entry name" value="NAD(P)-binding Rossmann-like Domain"/>
    <property type="match status" value="1"/>
</dbReference>
<dbReference type="AlphaFoldDB" id="A0A410P4M7"/>